<protein>
    <recommendedName>
        <fullName evidence="3">DUF4042 domain-containing protein</fullName>
    </recommendedName>
</protein>
<reference evidence="1 2" key="1">
    <citation type="submission" date="2016-09" db="EMBL/GenBank/DDBJ databases">
        <title>Extensive genetic diversity and differential bi-allelic expression allows diatom success in the polar Southern Ocean.</title>
        <authorList>
            <consortium name="DOE Joint Genome Institute"/>
            <person name="Mock T."/>
            <person name="Otillar R.P."/>
            <person name="Strauss J."/>
            <person name="Dupont C."/>
            <person name="Frickenhaus S."/>
            <person name="Maumus F."/>
            <person name="Mcmullan M."/>
            <person name="Sanges R."/>
            <person name="Schmutz J."/>
            <person name="Toseland A."/>
            <person name="Valas R."/>
            <person name="Veluchamy A."/>
            <person name="Ward B.J."/>
            <person name="Allen A."/>
            <person name="Barry K."/>
            <person name="Falciatore A."/>
            <person name="Ferrante M."/>
            <person name="Fortunato A.E."/>
            <person name="Gloeckner G."/>
            <person name="Gruber A."/>
            <person name="Hipkin R."/>
            <person name="Janech M."/>
            <person name="Kroth P."/>
            <person name="Leese F."/>
            <person name="Lindquist E."/>
            <person name="Lyon B.R."/>
            <person name="Martin J."/>
            <person name="Mayer C."/>
            <person name="Parker M."/>
            <person name="Quesneville H."/>
            <person name="Raymond J."/>
            <person name="Uhlig C."/>
            <person name="Valentin K.U."/>
            <person name="Worden A.Z."/>
            <person name="Armbrust E.V."/>
            <person name="Bowler C."/>
            <person name="Green B."/>
            <person name="Moulton V."/>
            <person name="Van Oosterhout C."/>
            <person name="Grigoriev I."/>
        </authorList>
    </citation>
    <scope>NUCLEOTIDE SEQUENCE [LARGE SCALE GENOMIC DNA]</scope>
    <source>
        <strain evidence="1 2">CCMP1102</strain>
    </source>
</reference>
<dbReference type="InParanoid" id="A0A1E7FX00"/>
<dbReference type="EMBL" id="KV784353">
    <property type="protein sequence ID" value="OEU22665.1"/>
    <property type="molecule type" value="Genomic_DNA"/>
</dbReference>
<dbReference type="InterPro" id="IPR011989">
    <property type="entry name" value="ARM-like"/>
</dbReference>
<dbReference type="AlphaFoldDB" id="A0A1E7FX00"/>
<keyword evidence="2" id="KW-1185">Reference proteome</keyword>
<dbReference type="Gene3D" id="1.25.10.10">
    <property type="entry name" value="Leucine-rich Repeat Variant"/>
    <property type="match status" value="1"/>
</dbReference>
<sequence>MPTMNSYPRKIACISEALVVLLQNPSHASAMLAPLVQDVSIISDYGMEEQTMNPLRIRLLSVLLQNLETLSRLKRTEEQIYVCRALSASIDAIRKLKKGNETKNTDFSVENQIVKRLQNFVLDVLIKDEAALTVTSLHLLRTLIACYPNDMTGMGWKLLIEGANYPTTQVSSQQSSKHVNENTVHSREHVNKSRNIIRPHLPSMITIDSNDNSLRLHHKNPKTIALVADCLADFILVLPWNIWLKQSHSNQERMRYNTTRSLTISPPSKVNTSGLYKNAVDALEALIVIATNAFENCFDRILLNSLARLLKVLLLEIPYCDMKLVRSGGDLWAILFSVTFDSNESGPSKEKKAVSFQILLAAMGGKVTPQGDLLGMCAPGRAWFLNEKTSSEVFIKRLMDSFGSMDESLDWSIKILSSILRTLPDVALQRWDSFHKLFEGLDTSSTSGMELKRLEVFESLMLGRSNFTVSAELKPKNDIIIMDLSPIMLKSWSHNGLRRLVTIYAAFRSQDWIQLDTIKGRVLCHFEQMLEYCHNSNAKIREGASKAVGEFCTQYIAPTNLQWGIPEETKIRHFSLVSDKVCTSMLGLCGDQNAAVRSMSIFSLGNLASALIDSNQKDLLDTKRLHEISNAILSSFNDTNDKVVKNAIRSTGHTGNLLACSLLKYPRSDLSSSYTILVQVIKLLTLKLSNTLHVTLKEQKSTLTWKERSAAKKHGWGCCHSLGLVFEGLSAGIFKEKCNVLVSACSEAIYYLLQCPKNHTNLNEKVVVTSMAAICYLPSDLLTLNDYQKMGYIGEALIASVLILQKSPAIRINCDFSKANSSRRTVSSRMSAQNQQFLCYLLDSASIADASKVLNDEQITTQTIGMLYSWMVEQPLHARAFEIFAIALQQPGNNQGNVSFEQQFASRALQKYKQVRDVNVLNPLPPSENSNAVLEVYDEADEL</sequence>
<gene>
    <name evidence="1" type="ORF">FRACYDRAFT_232824</name>
</gene>
<dbReference type="InterPro" id="IPR016024">
    <property type="entry name" value="ARM-type_fold"/>
</dbReference>
<dbReference type="SUPFAM" id="SSF48371">
    <property type="entry name" value="ARM repeat"/>
    <property type="match status" value="1"/>
</dbReference>
<evidence type="ECO:0008006" key="3">
    <source>
        <dbReference type="Google" id="ProtNLM"/>
    </source>
</evidence>
<evidence type="ECO:0000313" key="1">
    <source>
        <dbReference type="EMBL" id="OEU22665.1"/>
    </source>
</evidence>
<dbReference type="KEGG" id="fcy:FRACYDRAFT_232824"/>
<proteinExistence type="predicted"/>
<accession>A0A1E7FX00</accession>
<dbReference type="OrthoDB" id="49554at2759"/>
<organism evidence="1 2">
    <name type="scientific">Fragilariopsis cylindrus CCMP1102</name>
    <dbReference type="NCBI Taxonomy" id="635003"/>
    <lineage>
        <taxon>Eukaryota</taxon>
        <taxon>Sar</taxon>
        <taxon>Stramenopiles</taxon>
        <taxon>Ochrophyta</taxon>
        <taxon>Bacillariophyta</taxon>
        <taxon>Bacillariophyceae</taxon>
        <taxon>Bacillariophycidae</taxon>
        <taxon>Bacillariales</taxon>
        <taxon>Bacillariaceae</taxon>
        <taxon>Fragilariopsis</taxon>
    </lineage>
</organism>
<dbReference type="Proteomes" id="UP000095751">
    <property type="component" value="Unassembled WGS sequence"/>
</dbReference>
<name>A0A1E7FX00_9STRA</name>
<evidence type="ECO:0000313" key="2">
    <source>
        <dbReference type="Proteomes" id="UP000095751"/>
    </source>
</evidence>